<organism evidence="1 2">
    <name type="scientific">Alkalilimnicola ehrlichii</name>
    <dbReference type="NCBI Taxonomy" id="351052"/>
    <lineage>
        <taxon>Bacteria</taxon>
        <taxon>Pseudomonadati</taxon>
        <taxon>Pseudomonadota</taxon>
        <taxon>Gammaproteobacteria</taxon>
        <taxon>Chromatiales</taxon>
        <taxon>Ectothiorhodospiraceae</taxon>
        <taxon>Alkalilimnicola</taxon>
    </lineage>
</organism>
<dbReference type="EMBL" id="NFZW01000062">
    <property type="protein sequence ID" value="RFA31084.1"/>
    <property type="molecule type" value="Genomic_DNA"/>
</dbReference>
<name>A0A3E0WHZ5_9GAMM</name>
<evidence type="ECO:0000313" key="2">
    <source>
        <dbReference type="Proteomes" id="UP000256763"/>
    </source>
</evidence>
<sequence length="122" mass="12598">MIVPVAGGGAPCRVASEGAGEEHAGFAIKNTVPAPGRGRDVRVRGEAVGIEARPDAFAVGSGKLAAGVWHALKRVNTLVDELEEKHGQRKTILRLAELLGGLVLLQCFGRDVAVGVGVRGVL</sequence>
<protein>
    <submittedName>
        <fullName evidence="1">Uncharacterized protein</fullName>
    </submittedName>
</protein>
<keyword evidence="2" id="KW-1185">Reference proteome</keyword>
<feature type="non-terminal residue" evidence="1">
    <location>
        <position position="122"/>
    </location>
</feature>
<evidence type="ECO:0000313" key="1">
    <source>
        <dbReference type="EMBL" id="RFA31084.1"/>
    </source>
</evidence>
<dbReference type="Proteomes" id="UP000256763">
    <property type="component" value="Unassembled WGS sequence"/>
</dbReference>
<proteinExistence type="predicted"/>
<dbReference type="AlphaFoldDB" id="A0A3E0WHZ5"/>
<gene>
    <name evidence="1" type="ORF">CAL65_22610</name>
</gene>
<accession>A0A3E0WHZ5</accession>
<reference evidence="2" key="1">
    <citation type="submission" date="2017-05" db="EMBL/GenBank/DDBJ databases">
        <authorList>
            <person name="Sharma S."/>
            <person name="Sidhu C."/>
            <person name="Pinnaka A.K."/>
        </authorList>
    </citation>
    <scope>NUCLEOTIDE SEQUENCE [LARGE SCALE GENOMIC DNA]</scope>
    <source>
        <strain evidence="2">AK93</strain>
    </source>
</reference>
<comment type="caution">
    <text evidence="1">The sequence shown here is derived from an EMBL/GenBank/DDBJ whole genome shotgun (WGS) entry which is preliminary data.</text>
</comment>